<evidence type="ECO:0000313" key="3">
    <source>
        <dbReference type="Proteomes" id="UP000592181"/>
    </source>
</evidence>
<evidence type="ECO:0000256" key="1">
    <source>
        <dbReference type="SAM" id="SignalP"/>
    </source>
</evidence>
<comment type="caution">
    <text evidence="2">The sequence shown here is derived from an EMBL/GenBank/DDBJ whole genome shotgun (WGS) entry which is preliminary data.</text>
</comment>
<dbReference type="RefSeq" id="WP_179462190.1">
    <property type="nucleotide sequence ID" value="NZ_JACBZX010000001.1"/>
</dbReference>
<dbReference type="Proteomes" id="UP000592181">
    <property type="component" value="Unassembled WGS sequence"/>
</dbReference>
<keyword evidence="1" id="KW-0732">Signal</keyword>
<dbReference type="EMBL" id="JACBZX010000001">
    <property type="protein sequence ID" value="NYG36735.1"/>
    <property type="molecule type" value="Genomic_DNA"/>
</dbReference>
<evidence type="ECO:0000313" key="2">
    <source>
        <dbReference type="EMBL" id="NYG36735.1"/>
    </source>
</evidence>
<name>A0A852XE23_9MICO</name>
<accession>A0A852XE23</accession>
<reference evidence="2 3" key="1">
    <citation type="submission" date="2020-07" db="EMBL/GenBank/DDBJ databases">
        <title>Sequencing the genomes of 1000 actinobacteria strains.</title>
        <authorList>
            <person name="Klenk H.-P."/>
        </authorList>
    </citation>
    <scope>NUCLEOTIDE SEQUENCE [LARGE SCALE GENOMIC DNA]</scope>
    <source>
        <strain evidence="2 3">DSM 24723</strain>
    </source>
</reference>
<feature type="signal peptide" evidence="1">
    <location>
        <begin position="1"/>
        <end position="26"/>
    </location>
</feature>
<proteinExistence type="predicted"/>
<organism evidence="2 3">
    <name type="scientific">Janibacter alkaliphilus</name>
    <dbReference type="NCBI Taxonomy" id="1069963"/>
    <lineage>
        <taxon>Bacteria</taxon>
        <taxon>Bacillati</taxon>
        <taxon>Actinomycetota</taxon>
        <taxon>Actinomycetes</taxon>
        <taxon>Micrococcales</taxon>
        <taxon>Intrasporangiaceae</taxon>
        <taxon>Janibacter</taxon>
    </lineage>
</organism>
<sequence>MRENTAMSVRRTGVALAATVSAVAFASPAWAEGSWRSSLRGVMEGYGSRTWVDKNTDSYKGRVAFYGCSGTQTSRHVKVAVYRNRQWPVPDVNVKQGNTCSNTTLYYGDVQRGDYHFSIKDLYGRYSLNANTVIVRY</sequence>
<protein>
    <submittedName>
        <fullName evidence="2">Uncharacterized protein</fullName>
    </submittedName>
</protein>
<feature type="chain" id="PRO_5039161674" evidence="1">
    <location>
        <begin position="27"/>
        <end position="137"/>
    </location>
</feature>
<gene>
    <name evidence="2" type="ORF">BJY28_001204</name>
</gene>
<keyword evidence="3" id="KW-1185">Reference proteome</keyword>
<dbReference type="AlphaFoldDB" id="A0A852XE23"/>